<feature type="chain" id="PRO_5046721535" evidence="4">
    <location>
        <begin position="21"/>
        <end position="543"/>
    </location>
</feature>
<comment type="similarity">
    <text evidence="1">Belongs to the bacterial solute-binding protein 5 family.</text>
</comment>
<evidence type="ECO:0000313" key="7">
    <source>
        <dbReference type="Proteomes" id="UP000830167"/>
    </source>
</evidence>
<evidence type="ECO:0000313" key="6">
    <source>
        <dbReference type="EMBL" id="UOF91293.1"/>
    </source>
</evidence>
<protein>
    <submittedName>
        <fullName evidence="6">ABC transporter substrate-binding protein</fullName>
    </submittedName>
</protein>
<dbReference type="Gene3D" id="3.40.190.10">
    <property type="entry name" value="Periplasmic binding protein-like II"/>
    <property type="match status" value="1"/>
</dbReference>
<keyword evidence="2" id="KW-0813">Transport</keyword>
<dbReference type="PROSITE" id="PS51257">
    <property type="entry name" value="PROKAR_LIPOPROTEIN"/>
    <property type="match status" value="1"/>
</dbReference>
<evidence type="ECO:0000256" key="2">
    <source>
        <dbReference type="ARBA" id="ARBA00022448"/>
    </source>
</evidence>
<dbReference type="InterPro" id="IPR030678">
    <property type="entry name" value="Peptide/Ni-bd"/>
</dbReference>
<organism evidence="6 7">
    <name type="scientific">Fodinisporobacter ferrooxydans</name>
    <dbReference type="NCBI Taxonomy" id="2901836"/>
    <lineage>
        <taxon>Bacteria</taxon>
        <taxon>Bacillati</taxon>
        <taxon>Bacillota</taxon>
        <taxon>Bacilli</taxon>
        <taxon>Bacillales</taxon>
        <taxon>Alicyclobacillaceae</taxon>
        <taxon>Fodinisporobacter</taxon>
    </lineage>
</organism>
<dbReference type="Pfam" id="PF00496">
    <property type="entry name" value="SBP_bac_5"/>
    <property type="match status" value="1"/>
</dbReference>
<dbReference type="CDD" id="cd08493">
    <property type="entry name" value="PBP2_DppA_like"/>
    <property type="match status" value="1"/>
</dbReference>
<sequence length="543" mass="59609">MKKFALTMSATVLSATMILAGCGSSNPSNTASNAGGNSAKSGGKTLIFGRGGDTVTLDPANATDGETFRVTDNIYETLVADKPGTFDVKPGLATDWSASKNGLKWTFHLRKNVKFQDGTPFNADAVVFNFNRWMDPQNPYHKGDFEYFTNMFGGFKGNPKAVIKDVKKLDDYTVEIDLAHPSAPFLADLTMAAFSIASPADVKKYNGDIKDHPIGTGPFKFVSWKPNDSITLEKNPSYWDTGKPKLDKIVFQVIKDNKARLNALQAGQIDIMDGLNPADVPTVKNDSNLQLFTRPSNNVGYLAFNTQKKPFNDPRVRQAINMVVDKKALIDAFYNGMAVPAVSVLPPSMWGNDTSLQDYQVNIQKAKQLLAEAGYPNGFKTDLWAMPVARPYMPQPEKIAAALQADMKKIGIDAKIVTYDWATYLKKTANGEHTMALLGWTGDNGDPDDFLYVLLDQDNANPPAQNIAFYKNPEVHKLLVQAQQETDQNKRADLYKKAEQIILKDAPWVPLVHSTPPMAASKKVTGFVPSPVGSDILTNVDIK</sequence>
<evidence type="ECO:0000256" key="1">
    <source>
        <dbReference type="ARBA" id="ARBA00005695"/>
    </source>
</evidence>
<dbReference type="PANTHER" id="PTHR30290">
    <property type="entry name" value="PERIPLASMIC BINDING COMPONENT OF ABC TRANSPORTER"/>
    <property type="match status" value="1"/>
</dbReference>
<feature type="domain" description="Solute-binding protein family 5" evidence="5">
    <location>
        <begin position="88"/>
        <end position="461"/>
    </location>
</feature>
<dbReference type="Gene3D" id="3.90.76.10">
    <property type="entry name" value="Dipeptide-binding Protein, Domain 1"/>
    <property type="match status" value="1"/>
</dbReference>
<dbReference type="PANTHER" id="PTHR30290:SF9">
    <property type="entry name" value="OLIGOPEPTIDE-BINDING PROTEIN APPA"/>
    <property type="match status" value="1"/>
</dbReference>
<feature type="signal peptide" evidence="4">
    <location>
        <begin position="1"/>
        <end position="20"/>
    </location>
</feature>
<evidence type="ECO:0000259" key="5">
    <source>
        <dbReference type="Pfam" id="PF00496"/>
    </source>
</evidence>
<gene>
    <name evidence="6" type="ORF">LSG31_03280</name>
</gene>
<keyword evidence="3 4" id="KW-0732">Signal</keyword>
<dbReference type="InterPro" id="IPR000914">
    <property type="entry name" value="SBP_5_dom"/>
</dbReference>
<reference evidence="6" key="1">
    <citation type="submission" date="2021-12" db="EMBL/GenBank/DDBJ databases">
        <title>Alicyclobacillaceae gen. nov., sp. nov., isolated from chalcocite enrichment system.</title>
        <authorList>
            <person name="Jiang Z."/>
        </authorList>
    </citation>
    <scope>NUCLEOTIDE SEQUENCE</scope>
    <source>
        <strain evidence="6">MYW30-H2</strain>
    </source>
</reference>
<name>A0ABY4CQ11_9BACL</name>
<dbReference type="Proteomes" id="UP000830167">
    <property type="component" value="Chromosome"/>
</dbReference>
<keyword evidence="7" id="KW-1185">Reference proteome</keyword>
<dbReference type="PIRSF" id="PIRSF002741">
    <property type="entry name" value="MppA"/>
    <property type="match status" value="1"/>
</dbReference>
<dbReference type="RefSeq" id="WP_347437982.1">
    <property type="nucleotide sequence ID" value="NZ_CP089291.1"/>
</dbReference>
<evidence type="ECO:0000256" key="4">
    <source>
        <dbReference type="SAM" id="SignalP"/>
    </source>
</evidence>
<accession>A0ABY4CQ11</accession>
<dbReference type="Gene3D" id="3.10.105.10">
    <property type="entry name" value="Dipeptide-binding Protein, Domain 3"/>
    <property type="match status" value="1"/>
</dbReference>
<dbReference type="InterPro" id="IPR039424">
    <property type="entry name" value="SBP_5"/>
</dbReference>
<dbReference type="SUPFAM" id="SSF53850">
    <property type="entry name" value="Periplasmic binding protein-like II"/>
    <property type="match status" value="1"/>
</dbReference>
<proteinExistence type="inferred from homology"/>
<dbReference type="EMBL" id="CP089291">
    <property type="protein sequence ID" value="UOF91293.1"/>
    <property type="molecule type" value="Genomic_DNA"/>
</dbReference>
<evidence type="ECO:0000256" key="3">
    <source>
        <dbReference type="ARBA" id="ARBA00022729"/>
    </source>
</evidence>